<feature type="region of interest" description="Disordered" evidence="2">
    <location>
        <begin position="1644"/>
        <end position="1666"/>
    </location>
</feature>
<accession>A0AAW3AR69</accession>
<comment type="caution">
    <text evidence="4">The sequence shown here is derived from an EMBL/GenBank/DDBJ whole genome shotgun (WGS) entry which is preliminary data.</text>
</comment>
<dbReference type="Pfam" id="PF12624">
    <property type="entry name" value="VPS13_N"/>
    <property type="match status" value="1"/>
</dbReference>
<feature type="compositionally biased region" description="Polar residues" evidence="2">
    <location>
        <begin position="2005"/>
        <end position="2014"/>
    </location>
</feature>
<feature type="compositionally biased region" description="Polar residues" evidence="2">
    <location>
        <begin position="1922"/>
        <end position="1931"/>
    </location>
</feature>
<name>A0AAW3AR69_9TRYP</name>
<feature type="region of interest" description="Disordered" evidence="2">
    <location>
        <begin position="58"/>
        <end position="82"/>
    </location>
</feature>
<feature type="region of interest" description="Disordered" evidence="2">
    <location>
        <begin position="3392"/>
        <end position="3422"/>
    </location>
</feature>
<feature type="compositionally biased region" description="Basic and acidic residues" evidence="2">
    <location>
        <begin position="5416"/>
        <end position="5426"/>
    </location>
</feature>
<feature type="region of interest" description="Disordered" evidence="2">
    <location>
        <begin position="166"/>
        <end position="189"/>
    </location>
</feature>
<feature type="compositionally biased region" description="Low complexity" evidence="2">
    <location>
        <begin position="3405"/>
        <end position="3422"/>
    </location>
</feature>
<sequence length="5596" mass="604111">MLEKYIAALLVPYLSKYVENINEDRLKVNIWSGKATLNDLVLRPEALDALLSAMADKSDKSSTEATGDDAATSPKSKPKKPLLPIKTYRGICKNVSLSIPIKHLRSEPVVVEVGEVLLTLKGAHTGASDTSGLATAVSRSERNLKADKWATAAAAKAKELDAFEAERKRQREQMEQQQAAALPTASDDATAQKGSGGFFSRLGELVVNNIIVKVDMVHIRYEDESTETVLGAVLGGVQLLTMNECTGQPMFTDPSGLQRMWKRLVFNDLQVYCDDPIRVRANSTLGRTWFSQIEDWQQWYHRMRQRVRDGNVALSTILGPVSGSVDTKVVFKLFVHQLLDTPFADVAVRLQYVTANLTRPQYTKLLQTAMLFSNQAEVSQLQKSRPRVPVLGHAREWWRYAIRTVRAVLEVPKRAKLLMQVSQVCKPDYQALYRDVVRQTAMTPEKRRAYRFVTRFMSTEDMRVCRKCVYAQIANEIQLKRKDNEIRKAEEMAKKHQSSVQQQQQQQQQPPKRGWLSWLSGYSGASGTDATVSQSDTTKEIEADEKLFKSIELEYGISATDAEADLSGAGGSSSLPPSYCWLRASFDLPLTSYRIDTEQRESITLKLFQLRGGVASYNKPNSQLFFFRIQNITLANPAASPATTIGTSSEAAARSSSGCGSLVPYLIEGVQVERRFSKSSPNGVCVSMQSLTDVDGGKQLSPGVPTIYDVISVGGEERRLPSLALTTPLGTHESGGSGSKEGRQSSQHNYATPLFSITGFLNPVEQPLSGTLVDAAIKVQLLPLRIVADPSIIKQLIGFFSPPVGMDLSGFSESTKQAASALGSAATHEVRVAMAKAKGLYVTVDASAPLLILPKSLRAGAQQPALCVSLGCVRFKARPLSEAEKKRRLAAAVAITSGTSGSSRTALTRVTAGDEPGSACRAATAEERLYYYPQKAKFSKFYLELTTMERAMRRPQHGFLVVPEVSIAADVLQRIDDSNTAREAVVLRLRVPSLRVASSVHQIYLITTMMDAWLSSLRAPASAASRVGLSGSDTGGDGPGGTGMAAPLRLNMELLRRSPLVSECTESPRSCAGAATEEHGGTDTSDRNSTKTGCSSSAVSPVQPSSPFKVGMLRLSSDQSVAVGASPAESSDLPVMRLELLVEHLGLDVYADDPSTLAVGKLAAFQVECASAEVILAVRSRHKKMVLWLKQPHIVAAHDAAFPIFSGGGVRVDLLLPENEAPTAVALSFDSALKVCVGTPCVELLERVMDMVNLTLSAMDSSAGGTGDGVNAKTAALPAATTTDRSAGRELAYLLPTTTAASDVVDDGASKNGDLAHQLSLVRQQWSMPNRHVADVFVRIPGPITVTLLNRAPGADKDVPFASASMHKVELQLSKYAVTMDLSGHVGEVSAGVLASFGLAEANRTLFAYRPPSADTRTGCGAARPSAPPLSAVPPVVDVLSASPTTSVESEESVTYSRSSSRKQLDANGLDQNAHISFTFCKSRPVMPLFAEVGGKRSLVNAQELRYSSAIELQVGASTITADLHTVMIFKTYFTAGLFSRISRLADRPLYNGRTLPPTREGPRLLMSMRVVARDTLIVLPVDPRASNGAAAATAAVSATTHRFCAFLGNLVLQNSLRAREGQETMSVSLGGVGMWREELRTLSSLSSQSRRRSRPLGAPPPVRKRSSLLPAQTYLEMAVHTALDLRSEDPPRIDIRSEDVSLELRETDLVQLVTLLRQNLTRTDPADIAAYTLEASKVPLVVLGKGGEAVAAPLQLSSSAGQGDGVIVSRDGASLVGAAAVADHSDGGAGRNGNGDLFMSMRLGRISMLLSNASDEAAGRPIAATSFRFQLYSTGVSMSVALLSNCVSVQWKGLELDDVRDNNRSALVWCEAGSLQFSDSLTPHSIMCDFGVRRTALRSTDAEGEWVMGSMVCSDPKDSSGDSMPASSTGAAARSLSRRRIVEVGNNEGDSPTDTQLLTMSMLSANFTLRRLAVSDQWLALFDLVCNEAVLSAWTAAQTGMTTTAHASPSTNYVRGESGDGDAAPKRRTDATGSRSGMRVVVTTPSVVIPFLNSRRETLIEASINALLVDVVQLPTVKQVAMKVRELTVVDARSGEKILFKRSSGKRSSPRVVAAGTGLASAPTPQSDVKDDWEYTDQLSSPLIGSGGGAAGLGTSAEPDHAEVLHFTFKSDPVANINAIQLGIGELHALVSMPIIYGLVDYFTSPTEPVAEIASLGVMREQRARMAAAAHQMANSSLLVLHVLWRQPRIILSGDAMQLQQRSGNLEMRLGVMRAAVRMNSSAAALSVVVRVQEYSIPSLLKRSALRFAYEANRGVEVIDLHMKRTTALFHPTEVERLVRLAQRNVLMPRDVNYYGLYEKAVVQQNDNLATAAATPMPASAQQQSGTHTAPAPQAKSKVPATVASPPPTPSRTVQVHIDGLLVSIYSTLGVSTHVLTIEALDTTVLPDGSVTLTIPSLSLLDQSTGRCMLQSETVLVPAGSGADSPTAHTAAPAAESRRNGSSGDENTSATANAKGDAAATPADAALRLTFNPANCRSDVQLGAVLVTVIPQSIGTLVNTLLSVHIPSTDEPDTTDSPAPQPLPANAAAPTSDKDGMRTPRSPAAPSIAVAVTDTSTTPFTFTAALAKCRVRFCQGDREVAVLHLEHIACSSNSYPDGANERIVTLGNLFMVDSTNVNTNYPTLIYPYEDTEADDALGAGANPAGNAKSTMSNPAASRGALVTYEVRTKALPTTKLPTKAHDGNAAASMAPTYTCHMKCRLGSLSFILVPDVVRTVLSVVREAQAHVSDGNRDKAYSYVSDRAAESMRRRIEAEHLMEIDVMVHRPQVLLVDRPTATMGALLSPGSLTVRSQLVFPSDTTVRENTDATATATRSAASTRLTEPETKLAEMAREVFILQVSKMRMRLQGDSCLRKDCSIFVEFQRALPTPLDSSTAAAASASQPKGAAMGSAEGGEDKTTVQLQSILKVDVPVLSITFTDEQTNFAMNVLGALMNGTTVSRVVTTVSAVGDGRAVTRIAVASSASSENAGRRSHRDGSTPGLATPLPPSSSRHTAGRGGAGGSPTSAGSAAGADSQRSSATARASLSTSARLQSLAAHPVPHLYTPTKGAPVTSFTLIAHVGFLQAEVADLFRLRLEGAQVLSTDVSTTGKTTDVHVASIQMQHVGAEVEAPLSMDAGAPSSSPLGTGLRVRARRTSRIQELVDFLTLTKLHVQYIQPQPIIDVDAGSSLVEDTVSVSAGVFNVAVSPTILFDTREVLYLPFCYKVLRVPIDPIPILSLMDETTILQEDAVLDNKHVLLTASRTRCCYVLDLNGHKLVLTDAPSGQIVLCEGCELIITNGTVHIPGMYTIGSYVSFAPSTALFTTDSVRFEKKFLNLSNKAFYRPLLSSAMGSPRGSVARRDSLESPQSPESARASSAAAPTEVSSMDPLVVAAVPRVPHRTAIELHDRTVRLLASFCCDTMELQMLSEEVVDLSIGLHMQCRARYAQTNENEKPARRTVSVQLLNVRSSENEEHILLPTDITMNVSGVENVSVSLVLDSIEFCTRATLLRSLVELGKDFGAAFIEETTVTRVKPRIEYETQSLDPLVPVLEAGECEHCGQHDAYLARAADKPGVLCYKCCTGHDHVPAMHFWVEVPLIDGVVFGSKSDIAHVFVRNVLLSVDPSMDLQLTLRTSLYGFSNTAAVWEPVVEHFDASISGSVKTHDYKVRTDRFDCVVSPQNIRLLSGMVADYGDATALQKQLRKQFRRQKQLRTQQVAPSQGMPMYVDASFDEEARLQQQGEEEELGFPETNASAEMSSFCPLGAGVDLSAGMANTSIFDALTAANRWLLGAAAAQSSKRGYAHVYVTNNCNVRLSVDSYSVAPRGGTLRFVAKELSVTVRRETKLDALQGEGYLTSISNPSLYVQTKDMVLETRVVLDQEEGARYLRRTVTMIVYPLHVSRTIICLENRLSCPLVSMDHNPPIRPGERFYVAPTVDLNTPIVVHPVNTPDKVEYEVGKPVATVLGGNPSQDSANLPTLQEVLCGAPLILWCKAKREAAKSMTVVVYVRQEEMRGGVPTFVIAIESRFRLRNKLPYRLIVNVIPDPDGSLAKGKATSRPVQPLVSTVLQVRQSTDLGLSGYSLNQVAFMLEVRQRGCRTTVTDTSAAAASPSPKGQQGEEEEVFTTPIPTAVSPDRPFIILRSQYRRQLVIRASLVANNCTVMFSTPYVLLNHSPIPLRLRECTRRGENRLYEAEPNYSVLSAEMNASIAACPMKICKSENFFVNLYHKEYRGTCIPLHAQQRGVVIMQNHNSSAATGSRDPKKGTASSAHIPGPPVIHLAYSSQVDPSGSLLVIITPRWMLVNRSHLSLYAAPSTYSGITAKEAAATAVMVAAQQKHTERGDDGEAPPMGTPTQQHRDMDAMKGAVPEMTSQNSVVFLSDAPTQVVTLLPQSATPLIETPLCGPEVGYHLHILQSPLAPLYGTPIGIESIHSELIIAYKPLLDTDSRAAGVRACDASGIRHSGSPLQQRDRFLEVSITARGSYTYVVLELSTHAPYLLLNRTRYAIDVLDTAAKSKGRLMARVTPGCGTELFLDSTVTTLIQLKLFSSDGRRQLHEVSFDVGRPMSRHEVNTAAASAAGVLYTLGFGANGQQIIEIAPAKAALPIAYTSVAAPPIPINVLLNMAVVTLAIVMPNVDILFCAVTDVRFSWDRQSDREMMKFSIENFQVDNQTEVSPRYDSCILSLRRSRSVAATSGYLERILVPAKGLICLEEVRLDIVPLALRVSDTLLVAIARFVQALRGGDDAPNLTLASQSVLQPSSMNTVELQEAAAATYERCPTLAKLFHKAPVQVDMWASRLTLERFIVNPIVVRVWLTRDADEHDFFRENITSKDAALLSMMVQSCEDVVVAAPGIVTVKQSSRLGIFAQWVGKTYTESLLSQLKGLLLQYASSLPLIGAPLKLASGFGNGAVRLFREPIEGLSTSPSAFATGLARGSAGFAQEFAGGGLGALSNITDSWSRLLSMGGGVSERERRKQNVFTGFASGIKGVVQRPMEGAAESGTAGLIKGTAQGLVGVLANPMSGLLSDMSRATGTLAKLVTDTYIPETRRLRPIREFHANGGVAPWRSLASVYQYQRIQVSTGTWSGEHLISSVDGSEWYPSKRESATYGKNRTPVPPERWTLDRYNTNFMGWTYSTKYYGIYTDRLTAEVRVRRMRWTALLRPLPYSRVAFYLRVCPGMETKQRRTASSAFHSTITMPQESTIGFTSPGVLQATTEEQSKARKRRMFDLRTSSQTRSSSGRGGVSQPGERSSSKSRRTNSGETFADEECTKRVPTIQERLRSWTATGRNVGVSSETLRSHSGVLDIDELPDVDELSDSGADGSPYWRVKPAGARSMSPLQAPDAPRDSERMKHSGHSRSNSELDAFSSPGMLDSSHQYKWDDDDRSFHRKSKRDKKKAETLAASSTEESAGSKVPAPTCYTRSASGKMLPVDTIVPVAPVPGASPIPVPRTVSSASAPPPSTIVEVYEYEKKATLLGWGKRYLPSDCPAWQDVHGHEVPSRKEIRAPAGWVWTTEWTVIGGDKDGWTIVSKGERNLRRRMWQRRLVKQGIPPSPHT</sequence>
<feature type="region of interest" description="Disordered" evidence="2">
    <location>
        <begin position="2479"/>
        <end position="2519"/>
    </location>
</feature>
<feature type="compositionally biased region" description="Low complexity" evidence="2">
    <location>
        <begin position="1095"/>
        <end position="1105"/>
    </location>
</feature>
<dbReference type="PANTHER" id="PTHR16166:SF140">
    <property type="entry name" value="PEROXIN_FERLIN DOMAIN-CONTAINING PROTEIN"/>
    <property type="match status" value="1"/>
</dbReference>
<dbReference type="Proteomes" id="UP001482455">
    <property type="component" value="Unassembled WGS sequence"/>
</dbReference>
<proteinExistence type="predicted"/>
<dbReference type="InterPro" id="IPR026847">
    <property type="entry name" value="VPS13"/>
</dbReference>
<feature type="region of interest" description="Disordered" evidence="2">
    <location>
        <begin position="1917"/>
        <end position="1939"/>
    </location>
</feature>
<dbReference type="EMBL" id="JBAMZL010000017">
    <property type="protein sequence ID" value="KAL0510370.1"/>
    <property type="molecule type" value="Genomic_DNA"/>
</dbReference>
<feature type="compositionally biased region" description="Polar residues" evidence="2">
    <location>
        <begin position="5227"/>
        <end position="5245"/>
    </location>
</feature>
<feature type="region of interest" description="Disordered" evidence="2">
    <location>
        <begin position="5227"/>
        <end position="5313"/>
    </location>
</feature>
<feature type="compositionally biased region" description="Polar residues" evidence="2">
    <location>
        <begin position="2501"/>
        <end position="2510"/>
    </location>
</feature>
<protein>
    <submittedName>
        <fullName evidence="4">N-terminal region of Chorein or VPS13/Vacuolar sorting-associated protein 13, N-terminal</fullName>
    </submittedName>
</protein>
<feature type="region of interest" description="Disordered" evidence="2">
    <location>
        <begin position="5350"/>
        <end position="5457"/>
    </location>
</feature>
<evidence type="ECO:0000313" key="5">
    <source>
        <dbReference type="Proteomes" id="UP001482455"/>
    </source>
</evidence>
<feature type="region of interest" description="Disordered" evidence="2">
    <location>
        <begin position="1066"/>
        <end position="1105"/>
    </location>
</feature>
<dbReference type="GO" id="GO:0006623">
    <property type="term" value="P:protein targeting to vacuole"/>
    <property type="evidence" value="ECO:0007669"/>
    <property type="project" value="TreeGrafter"/>
</dbReference>
<feature type="compositionally biased region" description="Low complexity" evidence="2">
    <location>
        <begin position="3063"/>
        <end position="3086"/>
    </location>
</feature>
<dbReference type="PANTHER" id="PTHR16166">
    <property type="entry name" value="VACUOLAR PROTEIN SORTING-ASSOCIATED PROTEIN VPS13"/>
    <property type="match status" value="1"/>
</dbReference>
<keyword evidence="5" id="KW-1185">Reference proteome</keyword>
<feature type="region of interest" description="Disordered" evidence="2">
    <location>
        <begin position="2005"/>
        <end position="2038"/>
    </location>
</feature>
<feature type="region of interest" description="Disordered" evidence="2">
    <location>
        <begin position="3021"/>
        <end position="3086"/>
    </location>
</feature>
<evidence type="ECO:0000256" key="2">
    <source>
        <dbReference type="SAM" id="MobiDB-lite"/>
    </source>
</evidence>
<evidence type="ECO:0000259" key="3">
    <source>
        <dbReference type="Pfam" id="PF12624"/>
    </source>
</evidence>
<keyword evidence="1" id="KW-0813">Transport</keyword>
<feature type="region of interest" description="Disordered" evidence="2">
    <location>
        <begin position="2569"/>
        <end position="2604"/>
    </location>
</feature>
<feature type="region of interest" description="Disordered" evidence="2">
    <location>
        <begin position="726"/>
        <end position="746"/>
    </location>
</feature>
<feature type="compositionally biased region" description="Low complexity" evidence="2">
    <location>
        <begin position="2867"/>
        <end position="2880"/>
    </location>
</feature>
<feature type="region of interest" description="Disordered" evidence="2">
    <location>
        <begin position="2863"/>
        <end position="2882"/>
    </location>
</feature>
<feature type="region of interest" description="Disordered" evidence="2">
    <location>
        <begin position="490"/>
        <end position="513"/>
    </location>
</feature>
<feature type="compositionally biased region" description="Low complexity" evidence="2">
    <location>
        <begin position="5270"/>
        <end position="5279"/>
    </location>
</feature>
<dbReference type="InterPro" id="IPR026854">
    <property type="entry name" value="VPS13_N"/>
</dbReference>
<evidence type="ECO:0000256" key="1">
    <source>
        <dbReference type="ARBA" id="ARBA00022448"/>
    </source>
</evidence>
<feature type="region of interest" description="Disordered" evidence="2">
    <location>
        <begin position="2110"/>
        <end position="2132"/>
    </location>
</feature>
<feature type="compositionally biased region" description="Low complexity" evidence="2">
    <location>
        <begin position="2375"/>
        <end position="2386"/>
    </location>
</feature>
<evidence type="ECO:0000313" key="4">
    <source>
        <dbReference type="EMBL" id="KAL0510370.1"/>
    </source>
</evidence>
<feature type="region of interest" description="Disordered" evidence="2">
    <location>
        <begin position="4378"/>
        <end position="4397"/>
    </location>
</feature>
<organism evidence="4 5">
    <name type="scientific">Leishmania utingensis</name>
    <dbReference type="NCBI Taxonomy" id="653362"/>
    <lineage>
        <taxon>Eukaryota</taxon>
        <taxon>Discoba</taxon>
        <taxon>Euglenozoa</taxon>
        <taxon>Kinetoplastea</taxon>
        <taxon>Metakinetoplastina</taxon>
        <taxon>Trypanosomatida</taxon>
        <taxon>Trypanosomatidae</taxon>
        <taxon>Leishmaniinae</taxon>
        <taxon>Leishmania</taxon>
    </lineage>
</organism>
<reference evidence="4 5" key="1">
    <citation type="submission" date="2024-02" db="EMBL/GenBank/DDBJ databases">
        <title>FIRST GENOME SEQUENCES OF Leishmania (Viannia) shawi, Leishmania (Viannia) lindenbergi AND Leishmania (Viannia) utingensis.</title>
        <authorList>
            <person name="Resadore F."/>
            <person name="Custodio M.G.F."/>
            <person name="Boite M.C."/>
            <person name="Cupolillo E."/>
            <person name="Ferreira G.E.M."/>
        </authorList>
    </citation>
    <scope>NUCLEOTIDE SEQUENCE [LARGE SCALE GENOMIC DNA]</scope>
    <source>
        <strain evidence="4 5">ITUB/BR/1977/M4964</strain>
    </source>
</reference>
<gene>
    <name evidence="4" type="ORF">Q4I30_002486</name>
</gene>
<feature type="domain" description="Chorein N-terminal" evidence="3">
    <location>
        <begin position="83"/>
        <end position="857"/>
    </location>
</feature>
<feature type="compositionally biased region" description="Basic and acidic residues" evidence="2">
    <location>
        <begin position="1076"/>
        <end position="1089"/>
    </location>
</feature>
<feature type="region of interest" description="Disordered" evidence="2">
    <location>
        <begin position="2375"/>
        <end position="2411"/>
    </location>
</feature>
<feature type="region of interest" description="Disordered" evidence="2">
    <location>
        <begin position="4142"/>
        <end position="4162"/>
    </location>
</feature>
<dbReference type="GO" id="GO:0045053">
    <property type="term" value="P:protein retention in Golgi apparatus"/>
    <property type="evidence" value="ECO:0007669"/>
    <property type="project" value="TreeGrafter"/>
</dbReference>
<feature type="region of interest" description="Disordered" evidence="2">
    <location>
        <begin position="2934"/>
        <end position="2956"/>
    </location>
</feature>